<evidence type="ECO:0000313" key="2">
    <source>
        <dbReference type="Proteomes" id="UP000240080"/>
    </source>
</evidence>
<accession>A0A2R8ZA65</accession>
<organism evidence="1 2">
    <name type="scientific">Pan paniscus</name>
    <name type="common">Pygmy chimpanzee</name>
    <name type="synonym">Bonobo</name>
    <dbReference type="NCBI Taxonomy" id="9597"/>
    <lineage>
        <taxon>Eukaryota</taxon>
        <taxon>Metazoa</taxon>
        <taxon>Chordata</taxon>
        <taxon>Craniata</taxon>
        <taxon>Vertebrata</taxon>
        <taxon>Euteleostomi</taxon>
        <taxon>Mammalia</taxon>
        <taxon>Eutheria</taxon>
        <taxon>Euarchontoglires</taxon>
        <taxon>Primates</taxon>
        <taxon>Haplorrhini</taxon>
        <taxon>Catarrhini</taxon>
        <taxon>Hominidae</taxon>
        <taxon>Pan</taxon>
    </lineage>
</organism>
<dbReference type="EMBL" id="AJFE02089480">
    <property type="status" value="NOT_ANNOTATED_CDS"/>
    <property type="molecule type" value="Genomic_DNA"/>
</dbReference>
<keyword evidence="2" id="KW-1185">Reference proteome</keyword>
<dbReference type="GeneTree" id="ENSGT00550000076264"/>
<dbReference type="Bgee" id="ENSPPAG00000001131">
    <property type="expression patterns" value="Expressed in cerebellum"/>
</dbReference>
<dbReference type="Ensembl" id="ENSPPAT00000001249.1">
    <property type="protein sequence ID" value="ENSPPAP00000000355.1"/>
    <property type="gene ID" value="ENSPPAG00000001131.1"/>
</dbReference>
<evidence type="ECO:0000313" key="1">
    <source>
        <dbReference type="Ensembl" id="ENSPPAP00000000355.1"/>
    </source>
</evidence>
<protein>
    <submittedName>
        <fullName evidence="1">Uncharacterized protein</fullName>
    </submittedName>
</protein>
<reference evidence="1 2" key="1">
    <citation type="journal article" date="2012" name="Nature">
        <title>The bonobo genome compared with the chimpanzee and human genomes.</title>
        <authorList>
            <person name="Prufer K."/>
            <person name="Munch K."/>
            <person name="Hellmann I."/>
            <person name="Akagi K."/>
            <person name="Miller J.R."/>
            <person name="Walenz B."/>
            <person name="Koren S."/>
            <person name="Sutton G."/>
            <person name="Kodira C."/>
            <person name="Winer R."/>
            <person name="Knight J.R."/>
            <person name="Mullikin J.C."/>
            <person name="Meader S.J."/>
            <person name="Ponting C.P."/>
            <person name="Lunter G."/>
            <person name="Higashino S."/>
            <person name="Hobolth A."/>
            <person name="Dutheil J."/>
            <person name="Karakoc E."/>
            <person name="Alkan C."/>
            <person name="Sajjadian S."/>
            <person name="Catacchio C.R."/>
            <person name="Ventura M."/>
            <person name="Marques-Bonet T."/>
            <person name="Eichler E.E."/>
            <person name="Andre C."/>
            <person name="Atencia R."/>
            <person name="Mugisha L."/>
            <person name="Junhold J."/>
            <person name="Patterson N."/>
            <person name="Siebauer M."/>
            <person name="Good J.M."/>
            <person name="Fischer A."/>
            <person name="Ptak S.E."/>
            <person name="Lachmann M."/>
            <person name="Symer D.E."/>
            <person name="Mailund T."/>
            <person name="Schierup M.H."/>
            <person name="Andres A.M."/>
            <person name="Kelso J."/>
            <person name="Paabo S."/>
        </authorList>
    </citation>
    <scope>NUCLEOTIDE SEQUENCE [LARGE SCALE GENOMIC DNA]</scope>
</reference>
<dbReference type="AlphaFoldDB" id="A0A2R8ZA65"/>
<reference evidence="1" key="2">
    <citation type="submission" date="2025-08" db="UniProtKB">
        <authorList>
            <consortium name="Ensembl"/>
        </authorList>
    </citation>
    <scope>IDENTIFICATION</scope>
</reference>
<dbReference type="Proteomes" id="UP000240080">
    <property type="component" value="Chromosome 10"/>
</dbReference>
<reference evidence="1" key="3">
    <citation type="submission" date="2025-09" db="UniProtKB">
        <authorList>
            <consortium name="Ensembl"/>
        </authorList>
    </citation>
    <scope>IDENTIFICATION</scope>
</reference>
<sequence length="56" mass="6643">MFVNEAVCRWAKKGVCVSTIPHQRNQISLEKWIPLLEQEKDKMNLEHLVTEFKRCS</sequence>
<name>A0A2R8ZA65_PANPA</name>
<dbReference type="OMA" id="HTSLERW"/>
<proteinExistence type="predicted"/>